<reference evidence="3" key="1">
    <citation type="journal article" date="2019" name="Int. J. Syst. Evol. Microbiol.">
        <title>The Global Catalogue of Microorganisms (GCM) 10K type strain sequencing project: providing services to taxonomists for standard genome sequencing and annotation.</title>
        <authorList>
            <consortium name="The Broad Institute Genomics Platform"/>
            <consortium name="The Broad Institute Genome Sequencing Center for Infectious Disease"/>
            <person name="Wu L."/>
            <person name="Ma J."/>
        </authorList>
    </citation>
    <scope>NUCLEOTIDE SEQUENCE [LARGE SCALE GENOMIC DNA]</scope>
    <source>
        <strain evidence="3">CGMCC 1.12990</strain>
    </source>
</reference>
<dbReference type="InterPro" id="IPR000073">
    <property type="entry name" value="AB_hydrolase_1"/>
</dbReference>
<dbReference type="Gene3D" id="3.40.50.1820">
    <property type="entry name" value="alpha/beta hydrolase"/>
    <property type="match status" value="1"/>
</dbReference>
<dbReference type="RefSeq" id="WP_188557498.1">
    <property type="nucleotide sequence ID" value="NZ_BMGS01000004.1"/>
</dbReference>
<dbReference type="PANTHER" id="PTHR46438">
    <property type="entry name" value="ALPHA/BETA-HYDROLASES SUPERFAMILY PROTEIN"/>
    <property type="match status" value="1"/>
</dbReference>
<keyword evidence="2" id="KW-0378">Hydrolase</keyword>
<dbReference type="InterPro" id="IPR029058">
    <property type="entry name" value="AB_hydrolase_fold"/>
</dbReference>
<dbReference type="SUPFAM" id="SSF53474">
    <property type="entry name" value="alpha/beta-Hydrolases"/>
    <property type="match status" value="1"/>
</dbReference>
<protein>
    <submittedName>
        <fullName evidence="2">Alpha/beta hydrolase</fullName>
    </submittedName>
</protein>
<dbReference type="PANTHER" id="PTHR46438:SF11">
    <property type="entry name" value="LIPASE-RELATED"/>
    <property type="match status" value="1"/>
</dbReference>
<evidence type="ECO:0000313" key="2">
    <source>
        <dbReference type="EMBL" id="GGG42114.1"/>
    </source>
</evidence>
<accession>A0ABQ1WRM7</accession>
<proteinExistence type="predicted"/>
<evidence type="ECO:0000259" key="1">
    <source>
        <dbReference type="Pfam" id="PF00561"/>
    </source>
</evidence>
<dbReference type="Proteomes" id="UP000601361">
    <property type="component" value="Unassembled WGS sequence"/>
</dbReference>
<dbReference type="Pfam" id="PF00561">
    <property type="entry name" value="Abhydrolase_1"/>
    <property type="match status" value="1"/>
</dbReference>
<sequence length="322" mass="35761">MFDFIHAWKSFWHPASEPAARMPLTENDPGQQIPYPYPVKKVRLSGLELDIAYIDEGPQGADVLVLVHGMGGGIPTWRKNIEELKKQFRCLALDLPAHGYSSKGDYPYTISFYCDVVLGFINALGVGPVTLVGHSMGGQTAIMAGLRNPSLIQKLILISPAGIEPYTSVEKQLLINLSAGVVASGNAFTKNRLNFLIGFCNNAELAGDLAKRLAFFKEDAAVFSRAMQRSIEAMLLESLNHSLTEIRQPCLLLIGKEDKLSPFQYLRGQEYYQIVERESAKLPHGKLVVVPRCGHFVQYQCPEAFNAEVLEFLKEEKPHTVL</sequence>
<dbReference type="EMBL" id="BMGS01000004">
    <property type="protein sequence ID" value="GGG42114.1"/>
    <property type="molecule type" value="Genomic_DNA"/>
</dbReference>
<dbReference type="GO" id="GO:0016787">
    <property type="term" value="F:hydrolase activity"/>
    <property type="evidence" value="ECO:0007669"/>
    <property type="project" value="UniProtKB-KW"/>
</dbReference>
<comment type="caution">
    <text evidence="2">The sequence shown here is derived from an EMBL/GenBank/DDBJ whole genome shotgun (WGS) entry which is preliminary data.</text>
</comment>
<keyword evidence="3" id="KW-1185">Reference proteome</keyword>
<dbReference type="PRINTS" id="PR00111">
    <property type="entry name" value="ABHYDROLASE"/>
</dbReference>
<feature type="domain" description="AB hydrolase-1" evidence="1">
    <location>
        <begin position="63"/>
        <end position="299"/>
    </location>
</feature>
<name>A0ABQ1WRM7_9BACT</name>
<organism evidence="2 3">
    <name type="scientific">Hymenobacter glacieicola</name>
    <dbReference type="NCBI Taxonomy" id="1562124"/>
    <lineage>
        <taxon>Bacteria</taxon>
        <taxon>Pseudomonadati</taxon>
        <taxon>Bacteroidota</taxon>
        <taxon>Cytophagia</taxon>
        <taxon>Cytophagales</taxon>
        <taxon>Hymenobacteraceae</taxon>
        <taxon>Hymenobacter</taxon>
    </lineage>
</organism>
<gene>
    <name evidence="2" type="ORF">GCM10011378_18080</name>
</gene>
<evidence type="ECO:0000313" key="3">
    <source>
        <dbReference type="Proteomes" id="UP000601361"/>
    </source>
</evidence>